<dbReference type="InterPro" id="IPR018356">
    <property type="entry name" value="Tscrpt_reg_HTH_DeoR_CS"/>
</dbReference>
<organism evidence="5 6">
    <name type="scientific">Streptomyces laculatispora</name>
    <dbReference type="NCBI Taxonomy" id="887464"/>
    <lineage>
        <taxon>Bacteria</taxon>
        <taxon>Bacillati</taxon>
        <taxon>Actinomycetota</taxon>
        <taxon>Actinomycetes</taxon>
        <taxon>Kitasatosporales</taxon>
        <taxon>Streptomycetaceae</taxon>
        <taxon>Streptomyces</taxon>
    </lineage>
</organism>
<evidence type="ECO:0000256" key="3">
    <source>
        <dbReference type="ARBA" id="ARBA00023163"/>
    </source>
</evidence>
<dbReference type="Gene3D" id="3.40.50.2300">
    <property type="match status" value="2"/>
</dbReference>
<evidence type="ECO:0000259" key="4">
    <source>
        <dbReference type="PROSITE" id="PS51000"/>
    </source>
</evidence>
<dbReference type="InterPro" id="IPR036388">
    <property type="entry name" value="WH-like_DNA-bd_sf"/>
</dbReference>
<accession>A0ABY9HWM5</accession>
<dbReference type="PANTHER" id="PTHR30146:SF155">
    <property type="entry name" value="ALANINE RACEMASE"/>
    <property type="match status" value="1"/>
</dbReference>
<dbReference type="InterPro" id="IPR001034">
    <property type="entry name" value="DeoR_HTH"/>
</dbReference>
<sequence>MKNDDSLVVERGLKVLANERREAILRAVERQGSITVKALAEEMGVSAVTLRQDVRELAGQGLLNRVHGGARALASDAPAPVESPAAAPAPTGEKYAVGLVVPPGGYYYAEVIRGVQNAARARGVRVVLTVSGESLAENQEQVRQLVAGGINSLLLMLHPGLRPLDEAEQWLSTLEVPAVLVERRAGIQAGRLEQVASDHAYGAALAVRHLAGLGHDKVALVARIESPNTALLSAGHTAAVKTMGLTPGPEFLISTTGDAAPADARFEEVVRAVESGEVRAALVHNDIDAIALVGILRARGMRVPEDLALVTYDDEVAELSDVPLTAVAPPKQAVGAWALDLAVRRLSDPATPLAEILLRPELRVRASCGASHRTDA</sequence>
<dbReference type="EMBL" id="CP120992">
    <property type="protein sequence ID" value="WLQ38985.1"/>
    <property type="molecule type" value="Genomic_DNA"/>
</dbReference>
<dbReference type="InterPro" id="IPR011991">
    <property type="entry name" value="ArsR-like_HTH"/>
</dbReference>
<dbReference type="SUPFAM" id="SSF46785">
    <property type="entry name" value="Winged helix' DNA-binding domain"/>
    <property type="match status" value="1"/>
</dbReference>
<keyword evidence="1" id="KW-0805">Transcription regulation</keyword>
<gene>
    <name evidence="5" type="ORF">P8A22_02430</name>
</gene>
<dbReference type="PRINTS" id="PR00037">
    <property type="entry name" value="HTHLACR"/>
</dbReference>
<dbReference type="Pfam" id="PF08220">
    <property type="entry name" value="HTH_DeoR"/>
    <property type="match status" value="1"/>
</dbReference>
<keyword evidence="2" id="KW-0238">DNA-binding</keyword>
<evidence type="ECO:0000256" key="2">
    <source>
        <dbReference type="ARBA" id="ARBA00023125"/>
    </source>
</evidence>
<feature type="domain" description="HTH deoR-type" evidence="4">
    <location>
        <begin position="17"/>
        <end position="72"/>
    </location>
</feature>
<keyword evidence="3" id="KW-0804">Transcription</keyword>
<evidence type="ECO:0000313" key="6">
    <source>
        <dbReference type="Proteomes" id="UP001229952"/>
    </source>
</evidence>
<name>A0ABY9HWM5_9ACTN</name>
<reference evidence="5 6" key="1">
    <citation type="submission" date="2023-03" db="EMBL/GenBank/DDBJ databases">
        <title>Isolation and description of six Streptomyces strains from soil environments, able to metabolize different microbial glucans.</title>
        <authorList>
            <person name="Widen T."/>
            <person name="Larsbrink J."/>
        </authorList>
    </citation>
    <scope>NUCLEOTIDE SEQUENCE [LARGE SCALE GENOMIC DNA]</scope>
    <source>
        <strain evidence="5 6">Mut2</strain>
    </source>
</reference>
<dbReference type="RefSeq" id="WP_306085653.1">
    <property type="nucleotide sequence ID" value="NZ_CP120992.1"/>
</dbReference>
<dbReference type="PROSITE" id="PS51000">
    <property type="entry name" value="HTH_DEOR_2"/>
    <property type="match status" value="1"/>
</dbReference>
<dbReference type="PROSITE" id="PS00894">
    <property type="entry name" value="HTH_DEOR_1"/>
    <property type="match status" value="1"/>
</dbReference>
<evidence type="ECO:0000256" key="1">
    <source>
        <dbReference type="ARBA" id="ARBA00023015"/>
    </source>
</evidence>
<dbReference type="SUPFAM" id="SSF53822">
    <property type="entry name" value="Periplasmic binding protein-like I"/>
    <property type="match status" value="1"/>
</dbReference>
<dbReference type="Gene3D" id="1.10.10.10">
    <property type="entry name" value="Winged helix-like DNA-binding domain superfamily/Winged helix DNA-binding domain"/>
    <property type="match status" value="1"/>
</dbReference>
<dbReference type="Pfam" id="PF13377">
    <property type="entry name" value="Peripla_BP_3"/>
    <property type="match status" value="1"/>
</dbReference>
<proteinExistence type="predicted"/>
<dbReference type="InterPro" id="IPR036390">
    <property type="entry name" value="WH_DNA-bd_sf"/>
</dbReference>
<keyword evidence="6" id="KW-1185">Reference proteome</keyword>
<dbReference type="CDD" id="cd00090">
    <property type="entry name" value="HTH_ARSR"/>
    <property type="match status" value="1"/>
</dbReference>
<dbReference type="InterPro" id="IPR046335">
    <property type="entry name" value="LacI/GalR-like_sensor"/>
</dbReference>
<dbReference type="CDD" id="cd06267">
    <property type="entry name" value="PBP1_LacI_sugar_binding-like"/>
    <property type="match status" value="1"/>
</dbReference>
<protein>
    <submittedName>
        <fullName evidence="5">Substrate-binding domain-containing protein</fullName>
    </submittedName>
</protein>
<dbReference type="SMART" id="SM00420">
    <property type="entry name" value="HTH_DEOR"/>
    <property type="match status" value="1"/>
</dbReference>
<dbReference type="PANTHER" id="PTHR30146">
    <property type="entry name" value="LACI-RELATED TRANSCRIPTIONAL REPRESSOR"/>
    <property type="match status" value="1"/>
</dbReference>
<dbReference type="InterPro" id="IPR028082">
    <property type="entry name" value="Peripla_BP_I"/>
</dbReference>
<dbReference type="Proteomes" id="UP001229952">
    <property type="component" value="Chromosome"/>
</dbReference>
<evidence type="ECO:0000313" key="5">
    <source>
        <dbReference type="EMBL" id="WLQ38985.1"/>
    </source>
</evidence>